<dbReference type="Pfam" id="PF08706">
    <property type="entry name" value="D5_N"/>
    <property type="match status" value="1"/>
</dbReference>
<dbReference type="STRING" id="215637.A0A4P9ZJZ1"/>
<dbReference type="InterPro" id="IPR051620">
    <property type="entry name" value="ORF904-like_C"/>
</dbReference>
<dbReference type="EMBL" id="ML003754">
    <property type="protein sequence ID" value="RKP33554.1"/>
    <property type="molecule type" value="Genomic_DNA"/>
</dbReference>
<dbReference type="AlphaFoldDB" id="A0A4P9ZJZ1"/>
<feature type="domain" description="Bacteriophage/plasmid primase P4 C-terminal" evidence="2">
    <location>
        <begin position="147"/>
        <end position="305"/>
    </location>
</feature>
<name>A0A4P9ZJZ1_9FUNG</name>
<proteinExistence type="predicted"/>
<gene>
    <name evidence="3" type="ORF">BJ085DRAFT_32578</name>
</gene>
<dbReference type="GO" id="GO:0016787">
    <property type="term" value="F:hydrolase activity"/>
    <property type="evidence" value="ECO:0007669"/>
    <property type="project" value="UniProtKB-KW"/>
</dbReference>
<keyword evidence="4" id="KW-1185">Reference proteome</keyword>
<evidence type="ECO:0000259" key="2">
    <source>
        <dbReference type="Pfam" id="PF08706"/>
    </source>
</evidence>
<dbReference type="PANTHER" id="PTHR35372">
    <property type="entry name" value="ATP BINDING PROTEIN-RELATED"/>
    <property type="match status" value="1"/>
</dbReference>
<protein>
    <recommendedName>
        <fullName evidence="2">Bacteriophage/plasmid primase P4 C-terminal domain-containing protein</fullName>
    </recommendedName>
</protein>
<sequence length="623" mass="73682">MAMQFNEKEMNQTNNYINYLNINVPPMSLSNLVTDWNTVEKRLVEQFGFEKLKMINHTEHGFNFDACRDVNCKICLEHKHDSNNWYCVQIVPETFMVKNYSDKCHFEMMEMKELSTLKKIIDCPEADRDYASLFGKIYRGVLFWTKNRQFFGFENGKWSEVSLEKVGNCLDSLLVGILEQMGTYLSQRMHFLEMKDGPKKDKQATKDQYLNVKKGLRYLKRQKNLENITKSVGFVLYNEKFATDLDANVRLLGLDNGVIDLKTCSFRKGTSGDMISKTVGYSYPENPSEIDENLKTEFQTFIRQIYPVDDEREIVQRYLGYCLLGDHPAKIFAMFTDKRKGHNGKSTIAKLVNKALGDYARKGSNALIYKTDNHNETVDSHSAGMIAYQGIRVACFEELDPKRMLDNQELKDRNGGNSMFEGRHFRSDKIAKFTWGTKMLLLFNDANFPQFDFTDSALLDRMLIIHHRSRFYKDEEQFLKHQHENYTYRAEEIDEKLDQWRPYFLMWALEGLKNYWITNFRHIPKECKKWKESLINEQDTVKEFVEMSIEKTQDLTNTVSKVEAYKRYMTKYESERNQKTKIGEVKFLEKMKELLDESRFVERDKYRSSYWKGYCLKEDKEEK</sequence>
<evidence type="ECO:0000313" key="3">
    <source>
        <dbReference type="EMBL" id="RKP33554.1"/>
    </source>
</evidence>
<evidence type="ECO:0000256" key="1">
    <source>
        <dbReference type="ARBA" id="ARBA00022801"/>
    </source>
</evidence>
<keyword evidence="1" id="KW-0378">Hydrolase</keyword>
<dbReference type="Proteomes" id="UP000268162">
    <property type="component" value="Unassembled WGS sequence"/>
</dbReference>
<accession>A0A4P9ZJZ1</accession>
<organism evidence="3 4">
    <name type="scientific">Dimargaris cristalligena</name>
    <dbReference type="NCBI Taxonomy" id="215637"/>
    <lineage>
        <taxon>Eukaryota</taxon>
        <taxon>Fungi</taxon>
        <taxon>Fungi incertae sedis</taxon>
        <taxon>Zoopagomycota</taxon>
        <taxon>Kickxellomycotina</taxon>
        <taxon>Dimargaritomycetes</taxon>
        <taxon>Dimargaritales</taxon>
        <taxon>Dimargaritaceae</taxon>
        <taxon>Dimargaris</taxon>
    </lineage>
</organism>
<dbReference type="PANTHER" id="PTHR35372:SF2">
    <property type="entry name" value="SF3 HELICASE DOMAIN-CONTAINING PROTEIN"/>
    <property type="match status" value="1"/>
</dbReference>
<dbReference type="InterPro" id="IPR014818">
    <property type="entry name" value="Phage/plasmid_primase_P4_C"/>
</dbReference>
<evidence type="ECO:0000313" key="4">
    <source>
        <dbReference type="Proteomes" id="UP000268162"/>
    </source>
</evidence>
<reference evidence="4" key="1">
    <citation type="journal article" date="2018" name="Nat. Microbiol.">
        <title>Leveraging single-cell genomics to expand the fungal tree of life.</title>
        <authorList>
            <person name="Ahrendt S.R."/>
            <person name="Quandt C.A."/>
            <person name="Ciobanu D."/>
            <person name="Clum A."/>
            <person name="Salamov A."/>
            <person name="Andreopoulos B."/>
            <person name="Cheng J.F."/>
            <person name="Woyke T."/>
            <person name="Pelin A."/>
            <person name="Henrissat B."/>
            <person name="Reynolds N.K."/>
            <person name="Benny G.L."/>
            <person name="Smith M.E."/>
            <person name="James T.Y."/>
            <person name="Grigoriev I.V."/>
        </authorList>
    </citation>
    <scope>NUCLEOTIDE SEQUENCE [LARGE SCALE GENOMIC DNA]</scope>
    <source>
        <strain evidence="4">RSA 468</strain>
    </source>
</reference>